<evidence type="ECO:0000313" key="2">
    <source>
        <dbReference type="EMBL" id="KAK2711144.1"/>
    </source>
</evidence>
<evidence type="ECO:0000313" key="3">
    <source>
        <dbReference type="Proteomes" id="UP001187531"/>
    </source>
</evidence>
<dbReference type="PANTHER" id="PTHR19446">
    <property type="entry name" value="REVERSE TRANSCRIPTASES"/>
    <property type="match status" value="1"/>
</dbReference>
<comment type="caution">
    <text evidence="2">The sequence shown here is derived from an EMBL/GenBank/DDBJ whole genome shotgun (WGS) entry which is preliminary data.</text>
</comment>
<feature type="coiled-coil region" evidence="1">
    <location>
        <begin position="104"/>
        <end position="162"/>
    </location>
</feature>
<proteinExistence type="predicted"/>
<organism evidence="2 3">
    <name type="scientific">Artemia franciscana</name>
    <name type="common">Brine shrimp</name>
    <name type="synonym">Artemia sanfranciscana</name>
    <dbReference type="NCBI Taxonomy" id="6661"/>
    <lineage>
        <taxon>Eukaryota</taxon>
        <taxon>Metazoa</taxon>
        <taxon>Ecdysozoa</taxon>
        <taxon>Arthropoda</taxon>
        <taxon>Crustacea</taxon>
        <taxon>Branchiopoda</taxon>
        <taxon>Anostraca</taxon>
        <taxon>Artemiidae</taxon>
        <taxon>Artemia</taxon>
    </lineage>
</organism>
<evidence type="ECO:0000256" key="1">
    <source>
        <dbReference type="SAM" id="Coils"/>
    </source>
</evidence>
<dbReference type="Proteomes" id="UP001187531">
    <property type="component" value="Unassembled WGS sequence"/>
</dbReference>
<dbReference type="AlphaFoldDB" id="A0AA88HQ09"/>
<name>A0AA88HQ09_ARTSF</name>
<accession>A0AA88HQ09</accession>
<reference evidence="2" key="1">
    <citation type="submission" date="2023-07" db="EMBL/GenBank/DDBJ databases">
        <title>Chromosome-level genome assembly of Artemia franciscana.</title>
        <authorList>
            <person name="Jo E."/>
        </authorList>
    </citation>
    <scope>NUCLEOTIDE SEQUENCE</scope>
    <source>
        <tissue evidence="2">Whole body</tissue>
    </source>
</reference>
<gene>
    <name evidence="2" type="ORF">QYM36_012349</name>
</gene>
<feature type="non-terminal residue" evidence="2">
    <location>
        <position position="520"/>
    </location>
</feature>
<keyword evidence="1" id="KW-0175">Coiled coil</keyword>
<protein>
    <submittedName>
        <fullName evidence="2">Uncharacterized protein</fullName>
    </submittedName>
</protein>
<sequence length="520" mass="59726">IVIGASSDVTQADKLLLPTETGPHEDITRVDNFWSYYFGLVNERGDSKYPELTKLVKPMLTLSPDSADVELGFSRSGRILSEDQNLQSNQERTGIVELDTMQRLQKSVREKQDLQERVNILTRHLSQFDINRVGSEEEKFLVQSLRREIARMADRFREMERDHTASFEEMRKRHKKERMRDAERMRELQISAQRQVEARERALKTRTEALERQAIDKDSKNFAVKKTVPAKNGEIIFELGSESDAEEVISAFNKKLEVTKYKAVQVKKKMPRIIVYDVTECEDADSFRTEFLRSNDNVKDMVDHGELLKVVTMLWKDRSRANVWFQKDDSVNDNLFHSYVRQQVQNFVQNVTSGVDEINADVLKDAIDSLKAMKAPGPDGILNLVLKKNINVITPSFLKIINACLNLCYFPKEWKKANVIIILKKGKKNDGSPRSHRPSSLISNLGKVFEKVIMHKLYNLSSEKNWISTLQFGFSKGKSTVDAVDNVVTVVENNNLKKKFTLCIFFSTKKGLLITLGIQE</sequence>
<keyword evidence="3" id="KW-1185">Reference proteome</keyword>
<dbReference type="EMBL" id="JAVRJZ010000016">
    <property type="protein sequence ID" value="KAK2711144.1"/>
    <property type="molecule type" value="Genomic_DNA"/>
</dbReference>